<proteinExistence type="predicted"/>
<evidence type="ECO:0000313" key="2">
    <source>
        <dbReference type="Proteomes" id="UP001081071"/>
    </source>
</evidence>
<dbReference type="EMBL" id="JAPWIJ010000006">
    <property type="protein sequence ID" value="MCZ4520041.1"/>
    <property type="molecule type" value="Genomic_DNA"/>
</dbReference>
<dbReference type="Gene3D" id="2.40.37.10">
    <property type="entry name" value="Lyase, Ornithine Decarboxylase, Chain A, domain 1"/>
    <property type="match status" value="2"/>
</dbReference>
<organism evidence="1 2">
    <name type="scientific">Rhodococcus ruber</name>
    <dbReference type="NCBI Taxonomy" id="1830"/>
    <lineage>
        <taxon>Bacteria</taxon>
        <taxon>Bacillati</taxon>
        <taxon>Actinomycetota</taxon>
        <taxon>Actinomycetes</taxon>
        <taxon>Mycobacteriales</taxon>
        <taxon>Nocardiaceae</taxon>
        <taxon>Rhodococcus</taxon>
    </lineage>
</organism>
<reference evidence="1" key="1">
    <citation type="submission" date="2022-12" db="EMBL/GenBank/DDBJ databases">
        <authorList>
            <person name="Krivoruchko A.V."/>
            <person name="Elkin A."/>
        </authorList>
    </citation>
    <scope>NUCLEOTIDE SEQUENCE</scope>
    <source>
        <strain evidence="1">IEGM 1391</strain>
    </source>
</reference>
<dbReference type="InterPro" id="IPR029066">
    <property type="entry name" value="PLP-binding_barrel"/>
</dbReference>
<dbReference type="Gene3D" id="3.20.20.10">
    <property type="entry name" value="Alanine racemase"/>
    <property type="match status" value="2"/>
</dbReference>
<dbReference type="InterPro" id="IPR009006">
    <property type="entry name" value="Ala_racemase/Decarboxylase_C"/>
</dbReference>
<dbReference type="Proteomes" id="UP001081071">
    <property type="component" value="Unassembled WGS sequence"/>
</dbReference>
<sequence>MTLLDYLPSLRGALSPRLDHAVWPSTTHYRHGRVTVAGMFLDDIADRFSTPVCVIDETSLRGRCNRIALGSFTAEMLYQPGSVLAPIVARWIGEQHLTLVVDSMAALSSARQLGVDPSHIVGRAQSAQAADHFLSLPVGERVGRIVVAAGLHRISDADRTVALAQSTLVSTDGNREYAENVIAQVVECPAMVFDGVECSASTLDGVFARIVESLGVMAQAYRDHGVLGNRLHLRIDSPTGLDTALLSDVVEDAIDEGCIRHRFPRPQLAVDTGESITDASMVTVCRVRSIDRTDSQRAVVVVDGGTGCAPAAPAAAVIANRHSQGVEEVFVLADGSDPLRRCVIDSTVSLPADVRVGDVLAIADGPGDCPSVLTLSDGQAHHLDLLPEMPAPVRFNPRVGTPFLSR</sequence>
<dbReference type="RefSeq" id="WP_269605916.1">
    <property type="nucleotide sequence ID" value="NZ_JAPWIJ010000006.1"/>
</dbReference>
<evidence type="ECO:0000313" key="1">
    <source>
        <dbReference type="EMBL" id="MCZ4520041.1"/>
    </source>
</evidence>
<protein>
    <submittedName>
        <fullName evidence="1">Diaminopimelate decarboxylase</fullName>
    </submittedName>
</protein>
<comment type="caution">
    <text evidence="1">The sequence shown here is derived from an EMBL/GenBank/DDBJ whole genome shotgun (WGS) entry which is preliminary data.</text>
</comment>
<accession>A0ABT4MGD5</accession>
<gene>
    <name evidence="1" type="ORF">O4220_16130</name>
</gene>
<name>A0ABT4MGD5_9NOCA</name>
<keyword evidence="2" id="KW-1185">Reference proteome</keyword>